<dbReference type="InterPro" id="IPR036652">
    <property type="entry name" value="YjeF_N_dom_sf"/>
</dbReference>
<keyword evidence="23" id="KW-1185">Reference proteome</keyword>
<dbReference type="OrthoDB" id="9806925at2"/>
<keyword evidence="7 17" id="KW-0067">ATP-binding</keyword>
<dbReference type="PANTHER" id="PTHR12592:SF0">
    <property type="entry name" value="ATP-DEPENDENT (S)-NAD(P)H-HYDRATE DEHYDRATASE"/>
    <property type="match status" value="1"/>
</dbReference>
<evidence type="ECO:0000256" key="2">
    <source>
        <dbReference type="ARBA" id="ARBA00000909"/>
    </source>
</evidence>
<dbReference type="HAMAP" id="MF_01965">
    <property type="entry name" value="NADHX_dehydratase"/>
    <property type="match status" value="1"/>
</dbReference>
<comment type="function">
    <text evidence="17">Catalyzes the dehydration of the S-form of NAD(P)HX at the expense of ADP, which is converted to AMP. Together with NAD(P)HX epimerase, which catalyzes the epimerization of the S- and R-forms, the enzyme allows the repair of both epimers of NAD(P)HX, a damaged form of NAD(P)H that is a result of enzymatic or heat-dependent hydration.</text>
</comment>
<feature type="binding site" evidence="17">
    <location>
        <position position="378"/>
    </location>
    <ligand>
        <name>(6S)-NADPHX</name>
        <dbReference type="ChEBI" id="CHEBI:64076"/>
    </ligand>
</feature>
<dbReference type="Pfam" id="PF03853">
    <property type="entry name" value="YjeF_N"/>
    <property type="match status" value="1"/>
</dbReference>
<dbReference type="GO" id="GO:0005524">
    <property type="term" value="F:ATP binding"/>
    <property type="evidence" value="ECO:0007669"/>
    <property type="project" value="UniProtKB-UniRule"/>
</dbReference>
<evidence type="ECO:0000256" key="8">
    <source>
        <dbReference type="ARBA" id="ARBA00022857"/>
    </source>
</evidence>
<feature type="binding site" evidence="17">
    <location>
        <begin position="414"/>
        <end position="418"/>
    </location>
    <ligand>
        <name>AMP</name>
        <dbReference type="ChEBI" id="CHEBI:456215"/>
    </ligand>
</feature>
<dbReference type="PATRIC" id="fig|1330330.3.peg.899"/>
<feature type="binding site" evidence="18">
    <location>
        <position position="122"/>
    </location>
    <ligand>
        <name>K(+)</name>
        <dbReference type="ChEBI" id="CHEBI:29103"/>
    </ligand>
</feature>
<comment type="function">
    <text evidence="18">Catalyzes the epimerization of the S- and R-forms of NAD(P)HX, a damaged form of NAD(P)H that is a result of enzymatic or heat-dependent hydration. This is a prerequisite for the S-specific NAD(P)H-hydrate dehydratase to allow the repair of both epimers of NAD(P)HX.</text>
</comment>
<evidence type="ECO:0000256" key="9">
    <source>
        <dbReference type="ARBA" id="ARBA00022958"/>
    </source>
</evidence>
<dbReference type="SUPFAM" id="SSF53613">
    <property type="entry name" value="Ribokinase-like"/>
    <property type="match status" value="1"/>
</dbReference>
<evidence type="ECO:0000256" key="17">
    <source>
        <dbReference type="HAMAP-Rule" id="MF_01965"/>
    </source>
</evidence>
<keyword evidence="8 17" id="KW-0521">NADP</keyword>
<dbReference type="AlphaFoldDB" id="A0A0G2ZEC8"/>
<feature type="binding site" evidence="18">
    <location>
        <begin position="126"/>
        <end position="132"/>
    </location>
    <ligand>
        <name>(6S)-NADPHX</name>
        <dbReference type="ChEBI" id="CHEBI:64076"/>
    </ligand>
</feature>
<feature type="binding site" evidence="18">
    <location>
        <begin position="54"/>
        <end position="58"/>
    </location>
    <ligand>
        <name>(6S)-NADPHX</name>
        <dbReference type="ChEBI" id="CHEBI:64076"/>
    </ligand>
</feature>
<keyword evidence="12 17" id="KW-0456">Lyase</keyword>
<keyword evidence="13" id="KW-0511">Multifunctional enzyme</keyword>
<evidence type="ECO:0000256" key="12">
    <source>
        <dbReference type="ARBA" id="ARBA00023239"/>
    </source>
</evidence>
<evidence type="ECO:0000313" key="22">
    <source>
        <dbReference type="EMBL" id="AKI97188.1"/>
    </source>
</evidence>
<dbReference type="InterPro" id="IPR029056">
    <property type="entry name" value="Ribokinase-like"/>
</dbReference>
<dbReference type="InterPro" id="IPR030677">
    <property type="entry name" value="Nnr"/>
</dbReference>
<dbReference type="Gene3D" id="3.40.1190.20">
    <property type="match status" value="1"/>
</dbReference>
<keyword evidence="5 18" id="KW-0479">Metal-binding</keyword>
<dbReference type="GO" id="GO:0046872">
    <property type="term" value="F:metal ion binding"/>
    <property type="evidence" value="ECO:0007669"/>
    <property type="project" value="UniProtKB-UniRule"/>
</dbReference>
<comment type="similarity">
    <text evidence="17">Belongs to the NnrD/CARKD family.</text>
</comment>
<evidence type="ECO:0000256" key="14">
    <source>
        <dbReference type="ARBA" id="ARBA00025153"/>
    </source>
</evidence>
<dbReference type="CDD" id="cd01171">
    <property type="entry name" value="YXKO-related"/>
    <property type="match status" value="1"/>
</dbReference>
<comment type="caution">
    <text evidence="18">Lacks conserved residue(s) required for the propagation of feature annotation.</text>
</comment>
<feature type="binding site" evidence="17">
    <location>
        <position position="443"/>
    </location>
    <ligand>
        <name>AMP</name>
        <dbReference type="ChEBI" id="CHEBI:456215"/>
    </ligand>
</feature>
<feature type="binding site" evidence="17">
    <location>
        <position position="444"/>
    </location>
    <ligand>
        <name>(6S)-NADPHX</name>
        <dbReference type="ChEBI" id="CHEBI:64076"/>
    </ligand>
</feature>
<comment type="catalytic activity">
    <reaction evidence="15 17 19">
        <text>(6S)-NADHX + ADP = AMP + phosphate + NADH + H(+)</text>
        <dbReference type="Rhea" id="RHEA:32223"/>
        <dbReference type="ChEBI" id="CHEBI:15378"/>
        <dbReference type="ChEBI" id="CHEBI:43474"/>
        <dbReference type="ChEBI" id="CHEBI:57945"/>
        <dbReference type="ChEBI" id="CHEBI:64074"/>
        <dbReference type="ChEBI" id="CHEBI:456215"/>
        <dbReference type="ChEBI" id="CHEBI:456216"/>
        <dbReference type="EC" id="4.2.1.136"/>
    </reaction>
</comment>
<dbReference type="PANTHER" id="PTHR12592">
    <property type="entry name" value="ATP-DEPENDENT (S)-NAD(P)H-HYDRATE DEHYDRATASE FAMILY MEMBER"/>
    <property type="match status" value="1"/>
</dbReference>
<dbReference type="PIRSF" id="PIRSF017184">
    <property type="entry name" value="Nnr"/>
    <property type="match status" value="1"/>
</dbReference>
<dbReference type="Proteomes" id="UP000035159">
    <property type="component" value="Chromosome"/>
</dbReference>
<evidence type="ECO:0000256" key="3">
    <source>
        <dbReference type="ARBA" id="ARBA00006001"/>
    </source>
</evidence>
<dbReference type="NCBIfam" id="TIGR00196">
    <property type="entry name" value="yjeF_cterm"/>
    <property type="match status" value="1"/>
</dbReference>
<evidence type="ECO:0000259" key="21">
    <source>
        <dbReference type="PROSITE" id="PS51385"/>
    </source>
</evidence>
<dbReference type="InterPro" id="IPR004443">
    <property type="entry name" value="YjeF_N_dom"/>
</dbReference>
<evidence type="ECO:0000256" key="6">
    <source>
        <dbReference type="ARBA" id="ARBA00022741"/>
    </source>
</evidence>
<dbReference type="RefSeq" id="WP_047754322.1">
    <property type="nucleotide sequence ID" value="NZ_CAJUHA010000008.1"/>
</dbReference>
<keyword evidence="10 17" id="KW-0520">NAD</keyword>
<evidence type="ECO:0000256" key="18">
    <source>
        <dbReference type="HAMAP-Rule" id="MF_01966"/>
    </source>
</evidence>
<evidence type="ECO:0000256" key="15">
    <source>
        <dbReference type="ARBA" id="ARBA00048238"/>
    </source>
</evidence>
<comment type="similarity">
    <text evidence="3 19">In the N-terminal section; belongs to the NnrE/AIBP family.</text>
</comment>
<evidence type="ECO:0000256" key="4">
    <source>
        <dbReference type="ARBA" id="ARBA00009524"/>
    </source>
</evidence>
<comment type="catalytic activity">
    <reaction evidence="16 17 19">
        <text>(6S)-NADPHX + ADP = AMP + phosphate + NADPH + H(+)</text>
        <dbReference type="Rhea" id="RHEA:32235"/>
        <dbReference type="ChEBI" id="CHEBI:15378"/>
        <dbReference type="ChEBI" id="CHEBI:43474"/>
        <dbReference type="ChEBI" id="CHEBI:57783"/>
        <dbReference type="ChEBI" id="CHEBI:64076"/>
        <dbReference type="ChEBI" id="CHEBI:456215"/>
        <dbReference type="ChEBI" id="CHEBI:456216"/>
        <dbReference type="EC" id="4.2.1.136"/>
    </reaction>
</comment>
<evidence type="ECO:0000256" key="5">
    <source>
        <dbReference type="ARBA" id="ARBA00022723"/>
    </source>
</evidence>
<accession>A0A0G2ZEC8</accession>
<dbReference type="Gene3D" id="3.40.50.10260">
    <property type="entry name" value="YjeF N-terminal domain"/>
    <property type="match status" value="1"/>
</dbReference>
<dbReference type="NCBIfam" id="TIGR00197">
    <property type="entry name" value="yjeF_nterm"/>
    <property type="match status" value="1"/>
</dbReference>
<protein>
    <recommendedName>
        <fullName evidence="19">Bifunctional NAD(P)H-hydrate repair enzyme</fullName>
    </recommendedName>
    <alternativeName>
        <fullName evidence="19">Nicotinamide nucleotide repair protein</fullName>
    </alternativeName>
    <domain>
        <recommendedName>
            <fullName evidence="19">ADP-dependent (S)-NAD(P)H-hydrate dehydratase</fullName>
            <ecNumber evidence="19">4.2.1.136</ecNumber>
        </recommendedName>
        <alternativeName>
            <fullName evidence="19">ADP-dependent NAD(P)HX dehydratase</fullName>
        </alternativeName>
    </domain>
    <domain>
        <recommendedName>
            <fullName evidence="19">NAD(P)H-hydrate epimerase</fullName>
            <ecNumber evidence="19">5.1.99.6</ecNumber>
        </recommendedName>
    </domain>
</protein>
<dbReference type="EC" id="5.1.99.6" evidence="19"/>
<proteinExistence type="inferred from homology"/>
<feature type="domain" description="YjeF C-terminal" evidence="20">
    <location>
        <begin position="221"/>
        <end position="501"/>
    </location>
</feature>
<feature type="binding site" evidence="18">
    <location>
        <position position="158"/>
    </location>
    <ligand>
        <name>K(+)</name>
        <dbReference type="ChEBI" id="CHEBI:29103"/>
    </ligand>
</feature>
<comment type="similarity">
    <text evidence="4 19">In the C-terminal section; belongs to the NnrD/CARKD family.</text>
</comment>
<dbReference type="EMBL" id="CP011232">
    <property type="protein sequence ID" value="AKI97188.1"/>
    <property type="molecule type" value="Genomic_DNA"/>
</dbReference>
<feature type="binding site" evidence="17">
    <location>
        <position position="256"/>
    </location>
    <ligand>
        <name>(6S)-NADPHX</name>
        <dbReference type="ChEBI" id="CHEBI:64076"/>
    </ligand>
</feature>
<comment type="catalytic activity">
    <reaction evidence="1 18 19">
        <text>(6R)-NADHX = (6S)-NADHX</text>
        <dbReference type="Rhea" id="RHEA:32215"/>
        <dbReference type="ChEBI" id="CHEBI:64074"/>
        <dbReference type="ChEBI" id="CHEBI:64075"/>
        <dbReference type="EC" id="5.1.99.6"/>
    </reaction>
</comment>
<comment type="catalytic activity">
    <reaction evidence="2 18 19">
        <text>(6R)-NADPHX = (6S)-NADPHX</text>
        <dbReference type="Rhea" id="RHEA:32227"/>
        <dbReference type="ChEBI" id="CHEBI:64076"/>
        <dbReference type="ChEBI" id="CHEBI:64077"/>
        <dbReference type="EC" id="5.1.99.6"/>
    </reaction>
</comment>
<dbReference type="STRING" id="1330330.IX53_04475"/>
<dbReference type="Pfam" id="PF01256">
    <property type="entry name" value="Carb_kinase"/>
    <property type="match status" value="1"/>
</dbReference>
<reference evidence="22 23" key="1">
    <citation type="submission" date="2015-04" db="EMBL/GenBank/DDBJ databases">
        <title>Complete Genome Sequence of Kosmotoga pacifica SLHLJ1.</title>
        <authorList>
            <person name="Jiang L.J."/>
            <person name="Shao Z.Z."/>
            <person name="Jebbar M."/>
        </authorList>
    </citation>
    <scope>NUCLEOTIDE SEQUENCE [LARGE SCALE GENOMIC DNA]</scope>
    <source>
        <strain evidence="22 23">SLHLJ1</strain>
    </source>
</reference>
<keyword evidence="6 17" id="KW-0547">Nucleotide-binding</keyword>
<feature type="binding site" evidence="18">
    <location>
        <position position="55"/>
    </location>
    <ligand>
        <name>K(+)</name>
        <dbReference type="ChEBI" id="CHEBI:29103"/>
    </ligand>
</feature>
<dbReference type="GO" id="GO:0110051">
    <property type="term" value="P:metabolite repair"/>
    <property type="evidence" value="ECO:0007669"/>
    <property type="project" value="TreeGrafter"/>
</dbReference>
<dbReference type="KEGG" id="kpf:IX53_04475"/>
<dbReference type="PROSITE" id="PS51385">
    <property type="entry name" value="YJEF_N"/>
    <property type="match status" value="1"/>
</dbReference>
<dbReference type="GO" id="GO:0046496">
    <property type="term" value="P:nicotinamide nucleotide metabolic process"/>
    <property type="evidence" value="ECO:0007669"/>
    <property type="project" value="UniProtKB-UniRule"/>
</dbReference>
<evidence type="ECO:0000256" key="10">
    <source>
        <dbReference type="ARBA" id="ARBA00023027"/>
    </source>
</evidence>
<dbReference type="HAMAP" id="MF_01966">
    <property type="entry name" value="NADHX_epimerase"/>
    <property type="match status" value="1"/>
</dbReference>
<dbReference type="PROSITE" id="PS51383">
    <property type="entry name" value="YJEF_C_3"/>
    <property type="match status" value="1"/>
</dbReference>
<evidence type="ECO:0000313" key="23">
    <source>
        <dbReference type="Proteomes" id="UP000035159"/>
    </source>
</evidence>
<evidence type="ECO:0000256" key="1">
    <source>
        <dbReference type="ARBA" id="ARBA00000013"/>
    </source>
</evidence>
<comment type="similarity">
    <text evidence="18">Belongs to the NnrE/AIBP family.</text>
</comment>
<keyword evidence="9 18" id="KW-0630">Potassium</keyword>
<dbReference type="SUPFAM" id="SSF64153">
    <property type="entry name" value="YjeF N-terminal domain-like"/>
    <property type="match status" value="1"/>
</dbReference>
<name>A0A0G2ZEC8_9BACT</name>
<comment type="subunit">
    <text evidence="17">Homotetramer.</text>
</comment>
<feature type="domain" description="YjeF N-terminal" evidence="21">
    <location>
        <begin position="9"/>
        <end position="212"/>
    </location>
</feature>
<evidence type="ECO:0000256" key="16">
    <source>
        <dbReference type="ARBA" id="ARBA00049209"/>
    </source>
</evidence>
<evidence type="ECO:0000256" key="13">
    <source>
        <dbReference type="ARBA" id="ARBA00023268"/>
    </source>
</evidence>
<keyword evidence="11 18" id="KW-0413">Isomerase</keyword>
<dbReference type="EC" id="4.2.1.136" evidence="19"/>
<sequence length="510" mass="54953">MKLSLPSEMKEIDKQTIGLGVPALLLMENAAGALVAELLNFSPKRVLLLCGKGNNGGDAYATGRLLLARGIEVNALSLGEPITKEARFNQRLFKAFGGKVYRYKKLTESRKKLIKEYDLILDGLFGVGFRGKLEKEIVSLIEYINSLQLKRVAIDIPSGVNGVNGSVNPVAFNAHVTVTFGLAKPGHFFFPGRNYVGSLRIAQIGFPEYILKKLSSIELIDDSLARELLPERPPWGHKGTFGRVCIVGGSPDYTGAVLLSALGSLRVGAGMIYTFTPKNAQSVVRNHLPEAIAIASKSNTLIPDDLNELIPLIEKTNALVIGPGIGRTEETQAFVRELLSNGKLDKLRSVVVDADALYAVSKWPEIIKGKKNFILTPHPGEFARLVDAGIEHVINNMNLIKAFAEENGVLIVLKGAVSIIATYSGNIWLNITGNTGLAKAGSGDLLSGTIAGFSAQGLESIDSLILGSYFMGKAAELSQKPESSLSPTIVAENYAEVFSYLQGSHNERVH</sequence>
<organism evidence="22 23">
    <name type="scientific">Kosmotoga pacifica</name>
    <dbReference type="NCBI Taxonomy" id="1330330"/>
    <lineage>
        <taxon>Bacteria</taxon>
        <taxon>Thermotogati</taxon>
        <taxon>Thermotogota</taxon>
        <taxon>Thermotogae</taxon>
        <taxon>Kosmotogales</taxon>
        <taxon>Kosmotogaceae</taxon>
        <taxon>Kosmotoga</taxon>
    </lineage>
</organism>
<dbReference type="GO" id="GO:0052856">
    <property type="term" value="F:NAD(P)HX epimerase activity"/>
    <property type="evidence" value="ECO:0007669"/>
    <property type="project" value="UniProtKB-UniRule"/>
</dbReference>
<comment type="function">
    <text evidence="14 19">Bifunctional enzyme that catalyzes the epimerization of the S- and R-forms of NAD(P)HX and the dehydration of the S-form of NAD(P)HX at the expense of ADP, which is converted to AMP. This allows the repair of both epimers of NAD(P)HX, a damaged form of NAD(P)H that is a result of enzymatic or heat-dependent hydration.</text>
</comment>
<evidence type="ECO:0000259" key="20">
    <source>
        <dbReference type="PROSITE" id="PS51383"/>
    </source>
</evidence>
<evidence type="ECO:0000256" key="11">
    <source>
        <dbReference type="ARBA" id="ARBA00023235"/>
    </source>
</evidence>
<feature type="binding site" evidence="18">
    <location>
        <position position="155"/>
    </location>
    <ligand>
        <name>(6S)-NADPHX</name>
        <dbReference type="ChEBI" id="CHEBI:64076"/>
    </ligand>
</feature>
<dbReference type="InterPro" id="IPR000631">
    <property type="entry name" value="CARKD"/>
</dbReference>
<gene>
    <name evidence="18" type="primary">nnrE</name>
    <name evidence="17" type="synonym">nnrD</name>
    <name evidence="22" type="ORF">IX53_04475</name>
</gene>
<evidence type="ECO:0000256" key="7">
    <source>
        <dbReference type="ARBA" id="ARBA00022840"/>
    </source>
</evidence>
<comment type="cofactor">
    <cofactor evidence="17">
        <name>Mg(2+)</name>
        <dbReference type="ChEBI" id="CHEBI:18420"/>
    </cofactor>
</comment>
<feature type="binding site" evidence="17">
    <location>
        <position position="324"/>
    </location>
    <ligand>
        <name>(6S)-NADPHX</name>
        <dbReference type="ChEBI" id="CHEBI:64076"/>
    </ligand>
</feature>
<evidence type="ECO:0000256" key="19">
    <source>
        <dbReference type="PIRNR" id="PIRNR017184"/>
    </source>
</evidence>
<comment type="cofactor">
    <cofactor evidence="18 19">
        <name>K(+)</name>
        <dbReference type="ChEBI" id="CHEBI:29103"/>
    </cofactor>
    <text evidence="18 19">Binds 1 potassium ion per subunit.</text>
</comment>
<dbReference type="GO" id="GO:0052855">
    <property type="term" value="F:ADP-dependent NAD(P)H-hydrate dehydratase activity"/>
    <property type="evidence" value="ECO:0007669"/>
    <property type="project" value="UniProtKB-UniRule"/>
</dbReference>